<dbReference type="STRING" id="1408281.Epro_1076"/>
<dbReference type="KEGG" id="epo:Epro_1076"/>
<keyword evidence="2" id="KW-1185">Reference proteome</keyword>
<proteinExistence type="predicted"/>
<accession>A0A0G3WKR7</accession>
<sequence>MKFLTGMYLVGNYSNDAQFLGRLEQKSLLCNYKTHSNDAQFL</sequence>
<name>A0A0G3WKR7_9BACT</name>
<dbReference type="AlphaFoldDB" id="A0A0G3WKR7"/>
<dbReference type="Proteomes" id="UP000035337">
    <property type="component" value="Chromosome"/>
</dbReference>
<evidence type="ECO:0000313" key="1">
    <source>
        <dbReference type="EMBL" id="AKL98455.1"/>
    </source>
</evidence>
<reference evidence="1 2" key="1">
    <citation type="submission" date="2014-09" db="EMBL/GenBank/DDBJ databases">
        <title>Complete genome sequence of Endomicrobium proavitum.</title>
        <authorList>
            <person name="Zheng H."/>
        </authorList>
    </citation>
    <scope>NUCLEOTIDE SEQUENCE [LARGE SCALE GENOMIC DNA]</scope>
    <source>
        <strain evidence="1 2">Rsa215</strain>
    </source>
</reference>
<protein>
    <submittedName>
        <fullName evidence="1">Uncharacterized protein</fullName>
    </submittedName>
</protein>
<organism evidence="1 2">
    <name type="scientific">Endomicrobium proavitum</name>
    <dbReference type="NCBI Taxonomy" id="1408281"/>
    <lineage>
        <taxon>Bacteria</taxon>
        <taxon>Pseudomonadati</taxon>
        <taxon>Elusimicrobiota</taxon>
        <taxon>Endomicrobiia</taxon>
        <taxon>Endomicrobiales</taxon>
        <taxon>Endomicrobiaceae</taxon>
        <taxon>Endomicrobium</taxon>
    </lineage>
</organism>
<gene>
    <name evidence="1" type="ORF">Epro_1076</name>
</gene>
<evidence type="ECO:0000313" key="2">
    <source>
        <dbReference type="Proteomes" id="UP000035337"/>
    </source>
</evidence>
<dbReference type="EMBL" id="CP009498">
    <property type="protein sequence ID" value="AKL98455.1"/>
    <property type="molecule type" value="Genomic_DNA"/>
</dbReference>